<dbReference type="InterPro" id="IPR052079">
    <property type="entry name" value="E3_ligase/Copine_domain"/>
</dbReference>
<reference evidence="3 4" key="1">
    <citation type="journal article" date="2019" name="Sci. Rep.">
        <title>A high-quality genome of Eragrostis curvula grass provides insights into Poaceae evolution and supports new strategies to enhance forage quality.</title>
        <authorList>
            <person name="Carballo J."/>
            <person name="Santos B.A.C.M."/>
            <person name="Zappacosta D."/>
            <person name="Garbus I."/>
            <person name="Selva J.P."/>
            <person name="Gallo C.A."/>
            <person name="Diaz A."/>
            <person name="Albertini E."/>
            <person name="Caccamo M."/>
            <person name="Echenique V."/>
        </authorList>
    </citation>
    <scope>NUCLEOTIDE SEQUENCE [LARGE SCALE GENOMIC DNA]</scope>
    <source>
        <strain evidence="4">cv. Victoria</strain>
        <tissue evidence="3">Leaf</tissue>
    </source>
</reference>
<dbReference type="GO" id="GO:0005634">
    <property type="term" value="C:nucleus"/>
    <property type="evidence" value="ECO:0007669"/>
    <property type="project" value="TreeGrafter"/>
</dbReference>
<feature type="chain" id="PRO_5023932953" description="Copine C-terminal domain-containing protein" evidence="1">
    <location>
        <begin position="18"/>
        <end position="359"/>
    </location>
</feature>
<dbReference type="GO" id="GO:0016567">
    <property type="term" value="P:protein ubiquitination"/>
    <property type="evidence" value="ECO:0007669"/>
    <property type="project" value="TreeGrafter"/>
</dbReference>
<sequence>MFFSTFFLLFWTVFTWTVRIKDKGDVAGNESAAEGPYARIDCNYDTLEEVREALQEAGLESSNLIIGVDFTKSNEWTGKHCFNGRSLHDVAHSPNPYEQAIGIIGNTLSYLDEDSLIPCFGFGDTSTHDRDVFSFYRDRRPCNGVSEAQQRYREIARRVRLSGPTSLAPIIETATRIVEDSGHQYHILLIIADGQVPTNAHLDETRSENYLQERTLQALIHASNFPLSIVLVGVGDGPWDDLINCHDSRRRFDNFQFVDFTKIMSKETSQTEKEEQFALEALTKIPTQFSAVISQRIRYAFVATEVIWLKGRLQGDLFLHHAEQFVAQAQERKHWYSLNGRKMADDVKSEACCQLGLVH</sequence>
<name>A0A5J9TGU3_9POAL</name>
<keyword evidence="1" id="KW-0732">Signal</keyword>
<dbReference type="InterPro" id="IPR010734">
    <property type="entry name" value="Copine_C"/>
</dbReference>
<dbReference type="GO" id="GO:0004842">
    <property type="term" value="F:ubiquitin-protein transferase activity"/>
    <property type="evidence" value="ECO:0007669"/>
    <property type="project" value="TreeGrafter"/>
</dbReference>
<dbReference type="PANTHER" id="PTHR45751:SF46">
    <property type="entry name" value="RING-TYPE DOMAIN-CONTAINING PROTEIN"/>
    <property type="match status" value="1"/>
</dbReference>
<evidence type="ECO:0000259" key="2">
    <source>
        <dbReference type="Pfam" id="PF07002"/>
    </source>
</evidence>
<evidence type="ECO:0000256" key="1">
    <source>
        <dbReference type="SAM" id="SignalP"/>
    </source>
</evidence>
<dbReference type="EMBL" id="RWGY01000039">
    <property type="protein sequence ID" value="TVU10542.1"/>
    <property type="molecule type" value="Genomic_DNA"/>
</dbReference>
<evidence type="ECO:0000313" key="4">
    <source>
        <dbReference type="Proteomes" id="UP000324897"/>
    </source>
</evidence>
<dbReference type="Pfam" id="PF07002">
    <property type="entry name" value="Copine"/>
    <property type="match status" value="1"/>
</dbReference>
<dbReference type="InterPro" id="IPR036465">
    <property type="entry name" value="vWFA_dom_sf"/>
</dbReference>
<comment type="caution">
    <text evidence="3">The sequence shown here is derived from an EMBL/GenBank/DDBJ whole genome shotgun (WGS) entry which is preliminary data.</text>
</comment>
<dbReference type="Gramene" id="TVU10542">
    <property type="protein sequence ID" value="TVU10542"/>
    <property type="gene ID" value="EJB05_44082"/>
</dbReference>
<organism evidence="3 4">
    <name type="scientific">Eragrostis curvula</name>
    <name type="common">weeping love grass</name>
    <dbReference type="NCBI Taxonomy" id="38414"/>
    <lineage>
        <taxon>Eukaryota</taxon>
        <taxon>Viridiplantae</taxon>
        <taxon>Streptophyta</taxon>
        <taxon>Embryophyta</taxon>
        <taxon>Tracheophyta</taxon>
        <taxon>Spermatophyta</taxon>
        <taxon>Magnoliopsida</taxon>
        <taxon>Liliopsida</taxon>
        <taxon>Poales</taxon>
        <taxon>Poaceae</taxon>
        <taxon>PACMAD clade</taxon>
        <taxon>Chloridoideae</taxon>
        <taxon>Eragrostideae</taxon>
        <taxon>Eragrostidinae</taxon>
        <taxon>Eragrostis</taxon>
    </lineage>
</organism>
<dbReference type="AlphaFoldDB" id="A0A5J9TGU3"/>
<keyword evidence="4" id="KW-1185">Reference proteome</keyword>
<feature type="domain" description="Copine C-terminal" evidence="2">
    <location>
        <begin position="86"/>
        <end position="296"/>
    </location>
</feature>
<gene>
    <name evidence="3" type="ORF">EJB05_44082</name>
</gene>
<dbReference type="SUPFAM" id="SSF53300">
    <property type="entry name" value="vWA-like"/>
    <property type="match status" value="1"/>
</dbReference>
<evidence type="ECO:0000313" key="3">
    <source>
        <dbReference type="EMBL" id="TVU10542.1"/>
    </source>
</evidence>
<accession>A0A5J9TGU3</accession>
<dbReference type="OrthoDB" id="5855668at2759"/>
<protein>
    <recommendedName>
        <fullName evidence="2">Copine C-terminal domain-containing protein</fullName>
    </recommendedName>
</protein>
<dbReference type="Proteomes" id="UP000324897">
    <property type="component" value="Chromosome 3"/>
</dbReference>
<dbReference type="PANTHER" id="PTHR45751">
    <property type="entry name" value="COPINE FAMILY PROTEIN 1"/>
    <property type="match status" value="1"/>
</dbReference>
<proteinExistence type="predicted"/>
<feature type="signal peptide" evidence="1">
    <location>
        <begin position="1"/>
        <end position="17"/>
    </location>
</feature>